<sequence length="488" mass="56282">MPSPSSMVYYVFHPNELRSIIQWKVWHNPVHERNEEKETENLKRCFFFLDLTSRSFAAVIKELHPELLVPVALFYLILRGLDTVEDDMTIPLEKKEPVLRDFHNILDQEGWNFKENGPNEKDRQLLVEFNVVIEEFKQIKPAYRDIIKDITKRMGNGMADYANNAEHNTNGVNTIKDYELYCHYVAGLVGEGLTRLFVEGGLANEVLLQKPDLMESMGQFLQQVNITRDIKEDLDDGRRFWPKEIWSKHVDEFEDLFKPENKQKALDASSEMILTALTRADDCLYYLAGLREQSVFNFCAIPQSMAIATLEKCFQNYDLFSKNVKISKGDACQLMIESSQNLQLVCEIFKRYARKIHKKNNPNDPNFLKISVTLGRIEQFIESIFPSQRPPVDNKSPASVEEAERKKKEDAEAKWDMIYMISAVMLTVGTISLFMLFVAWMAGARFDIAYYQMKEQLGELLGWGSSNVTKAVEVTSKIVEAVPAHTEL</sequence>
<dbReference type="InterPro" id="IPR006449">
    <property type="entry name" value="Squal_synth-like"/>
</dbReference>
<evidence type="ECO:0000313" key="21">
    <source>
        <dbReference type="Proteomes" id="UP000799424"/>
    </source>
</evidence>
<reference evidence="20" key="1">
    <citation type="journal article" date="2020" name="Stud. Mycol.">
        <title>101 Dothideomycetes genomes: a test case for predicting lifestyles and emergence of pathogens.</title>
        <authorList>
            <person name="Haridas S."/>
            <person name="Albert R."/>
            <person name="Binder M."/>
            <person name="Bloem J."/>
            <person name="Labutti K."/>
            <person name="Salamov A."/>
            <person name="Andreopoulos B."/>
            <person name="Baker S."/>
            <person name="Barry K."/>
            <person name="Bills G."/>
            <person name="Bluhm B."/>
            <person name="Cannon C."/>
            <person name="Castanera R."/>
            <person name="Culley D."/>
            <person name="Daum C."/>
            <person name="Ezra D."/>
            <person name="Gonzalez J."/>
            <person name="Henrissat B."/>
            <person name="Kuo A."/>
            <person name="Liang C."/>
            <person name="Lipzen A."/>
            <person name="Lutzoni F."/>
            <person name="Magnuson J."/>
            <person name="Mondo S."/>
            <person name="Nolan M."/>
            <person name="Ohm R."/>
            <person name="Pangilinan J."/>
            <person name="Park H.-J."/>
            <person name="Ramirez L."/>
            <person name="Alfaro M."/>
            <person name="Sun H."/>
            <person name="Tritt A."/>
            <person name="Yoshinaga Y."/>
            <person name="Zwiers L.-H."/>
            <person name="Turgeon B."/>
            <person name="Goodwin S."/>
            <person name="Spatafora J."/>
            <person name="Crous P."/>
            <person name="Grigoriev I."/>
        </authorList>
    </citation>
    <scope>NUCLEOTIDE SEQUENCE</scope>
    <source>
        <strain evidence="20">CBS 113818</strain>
    </source>
</reference>
<evidence type="ECO:0000256" key="15">
    <source>
        <dbReference type="ARBA" id="ARBA00023268"/>
    </source>
</evidence>
<dbReference type="GO" id="GO:0055056">
    <property type="term" value="F:D-glucose transmembrane transporter activity"/>
    <property type="evidence" value="ECO:0007669"/>
    <property type="project" value="UniProtKB-UniRule"/>
</dbReference>
<evidence type="ECO:0000256" key="9">
    <source>
        <dbReference type="ARBA" id="ARBA00022989"/>
    </source>
</evidence>
<dbReference type="UniPathway" id="UPA00767">
    <property type="reaction ID" value="UER00751"/>
</dbReference>
<keyword evidence="5" id="KW-0444">Lipid biosynthesis</keyword>
<dbReference type="InterPro" id="IPR033904">
    <property type="entry name" value="Trans_IPPS_HH"/>
</dbReference>
<dbReference type="GO" id="GO:0051996">
    <property type="term" value="F:squalene synthase [NAD(P)H] activity"/>
    <property type="evidence" value="ECO:0007669"/>
    <property type="project" value="UniProtKB-UniRule"/>
</dbReference>
<dbReference type="PROSITE" id="PS01044">
    <property type="entry name" value="SQUALEN_PHYTOEN_SYN_1"/>
    <property type="match status" value="1"/>
</dbReference>
<keyword evidence="8" id="KW-0752">Steroid biosynthesis</keyword>
<feature type="transmembrane region" description="Helical" evidence="19">
    <location>
        <begin position="417"/>
        <end position="444"/>
    </location>
</feature>
<comment type="catalytic activity">
    <reaction evidence="16 19">
        <text>2 (2E,6E)-farnesyl diphosphate + NADPH + H(+) = squalene + 2 diphosphate + NADP(+)</text>
        <dbReference type="Rhea" id="RHEA:32295"/>
        <dbReference type="ChEBI" id="CHEBI:15378"/>
        <dbReference type="ChEBI" id="CHEBI:15440"/>
        <dbReference type="ChEBI" id="CHEBI:33019"/>
        <dbReference type="ChEBI" id="CHEBI:57783"/>
        <dbReference type="ChEBI" id="CHEBI:58349"/>
        <dbReference type="ChEBI" id="CHEBI:175763"/>
        <dbReference type="EC" id="2.5.1.21"/>
    </reaction>
</comment>
<comment type="similarity">
    <text evidence="3 19">Belongs to the phytoene/squalene synthase family.</text>
</comment>
<dbReference type="EC" id="2.5.1.21" evidence="4 19"/>
<dbReference type="SUPFAM" id="SSF48576">
    <property type="entry name" value="Terpenoid synthases"/>
    <property type="match status" value="1"/>
</dbReference>
<dbReference type="Pfam" id="PF00494">
    <property type="entry name" value="SQS_PSY"/>
    <property type="match status" value="1"/>
</dbReference>
<keyword evidence="6 19" id="KW-0808">Transferase</keyword>
<dbReference type="SFLD" id="SFLDS00005">
    <property type="entry name" value="Isoprenoid_Synthase_Type_I"/>
    <property type="match status" value="1"/>
</dbReference>
<dbReference type="PANTHER" id="PTHR11626">
    <property type="entry name" value="FARNESYL-DIPHOSPHATE FARNESYLTRANSFERASE"/>
    <property type="match status" value="1"/>
</dbReference>
<comment type="subcellular location">
    <subcellularLocation>
        <location evidence="2">Membrane</location>
        <topology evidence="2">Single-pass membrane protein</topology>
    </subcellularLocation>
</comment>
<keyword evidence="14" id="KW-0753">Steroid metabolism</keyword>
<keyword evidence="21" id="KW-1185">Reference proteome</keyword>
<dbReference type="EMBL" id="MU006242">
    <property type="protein sequence ID" value="KAF2819920.1"/>
    <property type="molecule type" value="Genomic_DNA"/>
</dbReference>
<comment type="function">
    <text evidence="19">Catalyzes the condensation of 2 farnesyl pyrophosphate (FPP) moieties to form squalene.</text>
</comment>
<evidence type="ECO:0000256" key="1">
    <source>
        <dbReference type="ARBA" id="ARBA00001946"/>
    </source>
</evidence>
<dbReference type="CDD" id="cd00683">
    <property type="entry name" value="Trans_IPPS_HH"/>
    <property type="match status" value="1"/>
</dbReference>
<dbReference type="PROSITE" id="PS01045">
    <property type="entry name" value="SQUALEN_PHYTOEN_SYN_2"/>
    <property type="match status" value="1"/>
</dbReference>
<evidence type="ECO:0000256" key="17">
    <source>
        <dbReference type="ARBA" id="ARBA00051754"/>
    </source>
</evidence>
<keyword evidence="13" id="KW-1207">Sterol metabolism</keyword>
<evidence type="ECO:0000256" key="16">
    <source>
        <dbReference type="ARBA" id="ARBA00050857"/>
    </source>
</evidence>
<evidence type="ECO:0000256" key="8">
    <source>
        <dbReference type="ARBA" id="ARBA00022955"/>
    </source>
</evidence>
<dbReference type="GO" id="GO:0045338">
    <property type="term" value="P:farnesyl diphosphate metabolic process"/>
    <property type="evidence" value="ECO:0007669"/>
    <property type="project" value="InterPro"/>
</dbReference>
<gene>
    <name evidence="20" type="ORF">CC86DRAFT_334105</name>
</gene>
<dbReference type="FunFam" id="1.10.600.10:FF:000003">
    <property type="entry name" value="Farnesyl-diphosphate farnesyltransferase 1"/>
    <property type="match status" value="1"/>
</dbReference>
<dbReference type="InterPro" id="IPR002060">
    <property type="entry name" value="Squ/phyt_synthse"/>
</dbReference>
<evidence type="ECO:0000256" key="13">
    <source>
        <dbReference type="ARBA" id="ARBA00023166"/>
    </source>
</evidence>
<comment type="function">
    <text evidence="18">Squalene synthase; part of the gene cluster that mediates the biosynthesis of squalestatin S1 (SQS1, also known as zaragozic acid A), a heavily oxidized fungal polyketide that offers potent cholesterol lowering activity by targeting squalene synthase (SS). Catalyzes the condensation of 2 two farnesyl pyrophosphate moieties to form squalene. The presence of a gene encoding a squalene synthase supports the identification of the cluster as being responsible for SQS1 production and suggests a likely mechanism for self-resistance.</text>
</comment>
<evidence type="ECO:0000256" key="12">
    <source>
        <dbReference type="ARBA" id="ARBA00023136"/>
    </source>
</evidence>
<dbReference type="GO" id="GO:0006696">
    <property type="term" value="P:ergosterol biosynthetic process"/>
    <property type="evidence" value="ECO:0007669"/>
    <property type="project" value="TreeGrafter"/>
</dbReference>
<dbReference type="Gene3D" id="1.10.600.10">
    <property type="entry name" value="Farnesyl Diphosphate Synthase"/>
    <property type="match status" value="1"/>
</dbReference>
<proteinExistence type="inferred from homology"/>
<keyword evidence="11" id="KW-0443">Lipid metabolism</keyword>
<accession>A0A6A6ZFX1</accession>
<evidence type="ECO:0000256" key="2">
    <source>
        <dbReference type="ARBA" id="ARBA00004167"/>
    </source>
</evidence>
<protein>
    <recommendedName>
        <fullName evidence="4 19">Squalene synthase</fullName>
        <shortName evidence="19">SQS</shortName>
        <shortName evidence="19">SS</shortName>
        <ecNumber evidence="4 19">2.5.1.21</ecNumber>
    </recommendedName>
</protein>
<name>A0A6A6ZFX1_9PLEO</name>
<dbReference type="Proteomes" id="UP000799424">
    <property type="component" value="Unassembled WGS sequence"/>
</dbReference>
<evidence type="ECO:0000256" key="4">
    <source>
        <dbReference type="ARBA" id="ARBA00012373"/>
    </source>
</evidence>
<dbReference type="GO" id="GO:0005789">
    <property type="term" value="C:endoplasmic reticulum membrane"/>
    <property type="evidence" value="ECO:0007669"/>
    <property type="project" value="TreeGrafter"/>
</dbReference>
<comment type="cofactor">
    <cofactor evidence="1 19">
        <name>Mg(2+)</name>
        <dbReference type="ChEBI" id="CHEBI:18420"/>
    </cofactor>
</comment>
<dbReference type="NCBIfam" id="TIGR01559">
    <property type="entry name" value="squal_synth"/>
    <property type="match status" value="1"/>
</dbReference>
<keyword evidence="15" id="KW-0511">Multifunctional enzyme</keyword>
<dbReference type="SFLD" id="SFLDG01018">
    <property type="entry name" value="Squalene/Phytoene_Synthase_Lik"/>
    <property type="match status" value="1"/>
</dbReference>
<dbReference type="InterPro" id="IPR019845">
    <property type="entry name" value="Squalene/phytoene_synthase_CS"/>
</dbReference>
<dbReference type="InterPro" id="IPR044844">
    <property type="entry name" value="Trans_IPPS_euk-type"/>
</dbReference>
<dbReference type="AlphaFoldDB" id="A0A6A6ZFX1"/>
<keyword evidence="9 19" id="KW-1133">Transmembrane helix</keyword>
<evidence type="ECO:0000256" key="18">
    <source>
        <dbReference type="ARBA" id="ARBA00053206"/>
    </source>
</evidence>
<evidence type="ECO:0000256" key="11">
    <source>
        <dbReference type="ARBA" id="ARBA00023098"/>
    </source>
</evidence>
<evidence type="ECO:0000313" key="20">
    <source>
        <dbReference type="EMBL" id="KAF2819920.1"/>
    </source>
</evidence>
<dbReference type="InterPro" id="IPR008949">
    <property type="entry name" value="Isoprenoid_synthase_dom_sf"/>
</dbReference>
<dbReference type="PANTHER" id="PTHR11626:SF2">
    <property type="entry name" value="SQUALENE SYNTHASE"/>
    <property type="match status" value="1"/>
</dbReference>
<evidence type="ECO:0000256" key="3">
    <source>
        <dbReference type="ARBA" id="ARBA00006251"/>
    </source>
</evidence>
<keyword evidence="12 19" id="KW-0472">Membrane</keyword>
<evidence type="ECO:0000256" key="5">
    <source>
        <dbReference type="ARBA" id="ARBA00022516"/>
    </source>
</evidence>
<evidence type="ECO:0000256" key="19">
    <source>
        <dbReference type="RuleBase" id="RU368088"/>
    </source>
</evidence>
<evidence type="ECO:0000256" key="7">
    <source>
        <dbReference type="ARBA" id="ARBA00022692"/>
    </source>
</evidence>
<comment type="catalytic activity">
    <reaction evidence="17 19">
        <text>2 (2E,6E)-farnesyl diphosphate + NADH + H(+) = squalene + 2 diphosphate + NAD(+)</text>
        <dbReference type="Rhea" id="RHEA:32299"/>
        <dbReference type="ChEBI" id="CHEBI:15378"/>
        <dbReference type="ChEBI" id="CHEBI:15440"/>
        <dbReference type="ChEBI" id="CHEBI:33019"/>
        <dbReference type="ChEBI" id="CHEBI:57540"/>
        <dbReference type="ChEBI" id="CHEBI:57945"/>
        <dbReference type="ChEBI" id="CHEBI:175763"/>
        <dbReference type="EC" id="2.5.1.21"/>
    </reaction>
</comment>
<evidence type="ECO:0000256" key="6">
    <source>
        <dbReference type="ARBA" id="ARBA00022679"/>
    </source>
</evidence>
<organism evidence="20 21">
    <name type="scientific">Ophiobolus disseminans</name>
    <dbReference type="NCBI Taxonomy" id="1469910"/>
    <lineage>
        <taxon>Eukaryota</taxon>
        <taxon>Fungi</taxon>
        <taxon>Dikarya</taxon>
        <taxon>Ascomycota</taxon>
        <taxon>Pezizomycotina</taxon>
        <taxon>Dothideomycetes</taxon>
        <taxon>Pleosporomycetidae</taxon>
        <taxon>Pleosporales</taxon>
        <taxon>Pleosporineae</taxon>
        <taxon>Phaeosphaeriaceae</taxon>
        <taxon>Ophiobolus</taxon>
    </lineage>
</organism>
<keyword evidence="10" id="KW-0756">Sterol biosynthesis</keyword>
<keyword evidence="7 19" id="KW-0812">Transmembrane</keyword>
<evidence type="ECO:0000256" key="10">
    <source>
        <dbReference type="ARBA" id="ARBA00023011"/>
    </source>
</evidence>
<dbReference type="OrthoDB" id="431150at2759"/>
<comment type="pathway">
    <text evidence="19">Terpene metabolism; lanosterol biosynthesis; lanosterol from farnesyl diphosphate: step 1/3.</text>
</comment>
<evidence type="ECO:0000256" key="14">
    <source>
        <dbReference type="ARBA" id="ARBA00023221"/>
    </source>
</evidence>